<name>A0A6J4KTZ6_9ACTN</name>
<protein>
    <submittedName>
        <fullName evidence="2">Carboxyvinyl-carboxyphosphonate phosphorylmutase</fullName>
    </submittedName>
</protein>
<feature type="compositionally biased region" description="Basic residues" evidence="1">
    <location>
        <begin position="87"/>
        <end position="104"/>
    </location>
</feature>
<feature type="compositionally biased region" description="Basic and acidic residues" evidence="1">
    <location>
        <begin position="46"/>
        <end position="55"/>
    </location>
</feature>
<feature type="compositionally biased region" description="Gly residues" evidence="1">
    <location>
        <begin position="29"/>
        <end position="44"/>
    </location>
</feature>
<organism evidence="2">
    <name type="scientific">uncultured Frankineae bacterium</name>
    <dbReference type="NCBI Taxonomy" id="437475"/>
    <lineage>
        <taxon>Bacteria</taxon>
        <taxon>Bacillati</taxon>
        <taxon>Actinomycetota</taxon>
        <taxon>Actinomycetes</taxon>
        <taxon>Frankiales</taxon>
        <taxon>environmental samples</taxon>
    </lineage>
</organism>
<feature type="non-terminal residue" evidence="2">
    <location>
        <position position="259"/>
    </location>
</feature>
<feature type="compositionally biased region" description="Basic residues" evidence="1">
    <location>
        <begin position="132"/>
        <end position="147"/>
    </location>
</feature>
<feature type="compositionally biased region" description="Basic and acidic residues" evidence="1">
    <location>
        <begin position="68"/>
        <end position="86"/>
    </location>
</feature>
<accession>A0A6J4KTZ6</accession>
<reference evidence="2" key="1">
    <citation type="submission" date="2020-02" db="EMBL/GenBank/DDBJ databases">
        <authorList>
            <person name="Meier V. D."/>
        </authorList>
    </citation>
    <scope>NUCLEOTIDE SEQUENCE</scope>
    <source>
        <strain evidence="2">AVDCRST_MAG16</strain>
    </source>
</reference>
<evidence type="ECO:0000256" key="1">
    <source>
        <dbReference type="SAM" id="MobiDB-lite"/>
    </source>
</evidence>
<evidence type="ECO:0000313" key="2">
    <source>
        <dbReference type="EMBL" id="CAA9314764.1"/>
    </source>
</evidence>
<feature type="compositionally biased region" description="Basic residues" evidence="1">
    <location>
        <begin position="170"/>
        <end position="197"/>
    </location>
</feature>
<dbReference type="EMBL" id="CADCUE010000031">
    <property type="protein sequence ID" value="CAA9314764.1"/>
    <property type="molecule type" value="Genomic_DNA"/>
</dbReference>
<proteinExistence type="predicted"/>
<feature type="compositionally biased region" description="Low complexity" evidence="1">
    <location>
        <begin position="209"/>
        <end position="221"/>
    </location>
</feature>
<feature type="non-terminal residue" evidence="2">
    <location>
        <position position="1"/>
    </location>
</feature>
<dbReference type="AlphaFoldDB" id="A0A6J4KTZ6"/>
<gene>
    <name evidence="2" type="ORF">AVDCRST_MAG16-543</name>
</gene>
<feature type="region of interest" description="Disordered" evidence="1">
    <location>
        <begin position="1"/>
        <end position="259"/>
    </location>
</feature>
<sequence>RSRRPRLGPARPAPGAGGPDPRQRVGRRVGPGGRGDPGRPGAGHGEPLHRGDVRLRGRREHPAGAAPRHGEPDRPRGRPAGDDGLRGRVRRRRRHRSARPRGGRRGWQPGGPDEAARRGRRGRRGGAGGRPRDRRRLRPQRPHRRVPARPEGRRPGRAAAGGGPPGLGLPRRRRARGLRARCRRPRRDRGPRRRARRAPAEPDQRARRVPAAARAAVAGGRPRLHRAVHAAGGPDGAAGRGGRAVRRWHPAGGHPQPEL</sequence>
<feature type="compositionally biased region" description="Gly residues" evidence="1">
    <location>
        <begin position="233"/>
        <end position="242"/>
    </location>
</feature>